<evidence type="ECO:0000313" key="4">
    <source>
        <dbReference type="Proteomes" id="UP001168575"/>
    </source>
</evidence>
<evidence type="ECO:0000256" key="1">
    <source>
        <dbReference type="ARBA" id="ARBA00022801"/>
    </source>
</evidence>
<evidence type="ECO:0000259" key="2">
    <source>
        <dbReference type="SMART" id="SM00471"/>
    </source>
</evidence>
<proteinExistence type="predicted"/>
<dbReference type="GO" id="GO:0031125">
    <property type="term" value="P:rRNA 3'-end processing"/>
    <property type="evidence" value="ECO:0007669"/>
    <property type="project" value="TreeGrafter"/>
</dbReference>
<dbReference type="SUPFAM" id="SSF109604">
    <property type="entry name" value="HD-domain/PDEase-like"/>
    <property type="match status" value="1"/>
</dbReference>
<dbReference type="CDD" id="cd00077">
    <property type="entry name" value="HDc"/>
    <property type="match status" value="1"/>
</dbReference>
<feature type="domain" description="HD/PDEase" evidence="2">
    <location>
        <begin position="159"/>
        <end position="295"/>
    </location>
</feature>
<reference evidence="3" key="1">
    <citation type="submission" date="2023-07" db="EMBL/GenBank/DDBJ databases">
        <title>Between Cages and Wild: Unraveling the Impact of Captivity on Animal Microbiomes and Antimicrobial Resistance.</title>
        <authorList>
            <person name="Schmartz G.P."/>
            <person name="Rehner J."/>
            <person name="Schuff M.J."/>
            <person name="Becker S.L."/>
            <person name="Kravczyk M."/>
            <person name="Gurevich A."/>
            <person name="Francke R."/>
            <person name="Mueller R."/>
            <person name="Keller V."/>
            <person name="Keller A."/>
        </authorList>
    </citation>
    <scope>NUCLEOTIDE SEQUENCE</scope>
    <source>
        <strain evidence="3">S12M_St_49</strain>
    </source>
</reference>
<dbReference type="Gene3D" id="2.40.50.140">
    <property type="entry name" value="Nucleic acid-binding proteins"/>
    <property type="match status" value="1"/>
</dbReference>
<dbReference type="InterPro" id="IPR006674">
    <property type="entry name" value="HD_domain"/>
</dbReference>
<sequence>MHTNIKDLKTNDSFTDFYFLKNYTLGNKKNGDAFFRVELSDNTGTCNGICWENPDSFDVNVKSIGTIVKVKGVMNEYNGSSQMRVFNIRNARPEDAEFYDTGDIVSCAPIDKDEFKQAVESMLGSIADDEYRQVAQTIYNEIEADFLTIPAGKSVHHSFRNGLLMHTTNMMKLSLCIAEQYENVIDRDLLLTATFLHDVAKIQEFELSNLELVSDYSCEGQLLGHLYMGAVKVRDACLKLGVDDHKRLMLEHLILSHHGEPENGAVVMPKCAEAEALHIIDLLDSRLEIFSEEYEALEVGQFSQKKNWALDRKIYRNK</sequence>
<keyword evidence="1" id="KW-0378">Hydrolase</keyword>
<accession>A0AA43RJP3</accession>
<dbReference type="AlphaFoldDB" id="A0AA43RJP3"/>
<dbReference type="SMART" id="SM00471">
    <property type="entry name" value="HDc"/>
    <property type="match status" value="1"/>
</dbReference>
<dbReference type="Pfam" id="PF01966">
    <property type="entry name" value="HD"/>
    <property type="match status" value="1"/>
</dbReference>
<dbReference type="SUPFAM" id="SSF50249">
    <property type="entry name" value="Nucleic acid-binding proteins"/>
    <property type="match status" value="1"/>
</dbReference>
<gene>
    <name evidence="3" type="ORF">Q3982_05235</name>
</gene>
<organism evidence="3 4">
    <name type="scientific">Phoenicibacter congonensis</name>
    <dbReference type="NCBI Taxonomy" id="1944646"/>
    <lineage>
        <taxon>Bacteria</taxon>
        <taxon>Bacillati</taxon>
        <taxon>Actinomycetota</taxon>
        <taxon>Coriobacteriia</taxon>
        <taxon>Eggerthellales</taxon>
        <taxon>Eggerthellaceae</taxon>
        <taxon>Phoenicibacter</taxon>
    </lineage>
</organism>
<dbReference type="PANTHER" id="PTHR37294">
    <property type="entry name" value="3'-5' EXORIBONUCLEASE YHAM"/>
    <property type="match status" value="1"/>
</dbReference>
<dbReference type="Proteomes" id="UP001168575">
    <property type="component" value="Unassembled WGS sequence"/>
</dbReference>
<dbReference type="InterPro" id="IPR050798">
    <property type="entry name" value="YhaM_exoribonuc/phosphodiest"/>
</dbReference>
<dbReference type="PANTHER" id="PTHR37294:SF1">
    <property type="entry name" value="3'-5' EXORIBONUCLEASE YHAM"/>
    <property type="match status" value="1"/>
</dbReference>
<protein>
    <submittedName>
        <fullName evidence="3">HD domain-containing protein</fullName>
    </submittedName>
</protein>
<dbReference type="GO" id="GO:0016787">
    <property type="term" value="F:hydrolase activity"/>
    <property type="evidence" value="ECO:0007669"/>
    <property type="project" value="UniProtKB-KW"/>
</dbReference>
<dbReference type="Gene3D" id="1.10.3210.10">
    <property type="entry name" value="Hypothetical protein af1432"/>
    <property type="match status" value="1"/>
</dbReference>
<comment type="caution">
    <text evidence="3">The sequence shown here is derived from an EMBL/GenBank/DDBJ whole genome shotgun (WGS) entry which is preliminary data.</text>
</comment>
<name>A0AA43RJP3_9ACTN</name>
<dbReference type="EMBL" id="JAUMVS010000084">
    <property type="protein sequence ID" value="MDO4842061.1"/>
    <property type="molecule type" value="Genomic_DNA"/>
</dbReference>
<evidence type="ECO:0000313" key="3">
    <source>
        <dbReference type="EMBL" id="MDO4842061.1"/>
    </source>
</evidence>
<dbReference type="InterPro" id="IPR012340">
    <property type="entry name" value="NA-bd_OB-fold"/>
</dbReference>
<keyword evidence="4" id="KW-1185">Reference proteome</keyword>
<dbReference type="InterPro" id="IPR003607">
    <property type="entry name" value="HD/PDEase_dom"/>
</dbReference>